<accession>A0A059DC12</accession>
<dbReference type="eggNOG" id="ENOG502RXTQ">
    <property type="taxonomic scope" value="Eukaryota"/>
</dbReference>
<evidence type="ECO:0000313" key="5">
    <source>
        <dbReference type="EMBL" id="KCW87785.1"/>
    </source>
</evidence>
<dbReference type="GO" id="GO:0005737">
    <property type="term" value="C:cytoplasm"/>
    <property type="evidence" value="ECO:0000318"/>
    <property type="project" value="GO_Central"/>
</dbReference>
<dbReference type="Gene3D" id="3.30.530.20">
    <property type="match status" value="1"/>
</dbReference>
<comment type="similarity">
    <text evidence="1">Belongs to the BetVI family.</text>
</comment>
<sequence>MGHFSYKTEIKPSIPPAKVFEVLVRAENLISGVLLPVLESAELIEETTSSEGHCNKTVKHKVEVLDNGNFSYFNSIIESDMLANTLENTSYEVKITASPEGGSVCKNASKYFARGNINITEEKIKAVREKAFTVFGAIEACLQANPETSESLCG</sequence>
<dbReference type="SUPFAM" id="SSF55961">
    <property type="entry name" value="Bet v1-like"/>
    <property type="match status" value="1"/>
</dbReference>
<dbReference type="PRINTS" id="PR00634">
    <property type="entry name" value="BETALLERGEN"/>
</dbReference>
<dbReference type="EMBL" id="KK198753">
    <property type="protein sequence ID" value="KCW87785.1"/>
    <property type="molecule type" value="Genomic_DNA"/>
</dbReference>
<protein>
    <recommendedName>
        <fullName evidence="4">Bet v I/Major latex protein domain-containing protein</fullName>
    </recommendedName>
</protein>
<keyword evidence="3" id="KW-0568">Pathogenesis-related protein</keyword>
<dbReference type="InterPro" id="IPR000916">
    <property type="entry name" value="Bet_v_I/MLP"/>
</dbReference>
<evidence type="ECO:0000256" key="1">
    <source>
        <dbReference type="ARBA" id="ARBA00009744"/>
    </source>
</evidence>
<evidence type="ECO:0000256" key="2">
    <source>
        <dbReference type="ARBA" id="ARBA00022821"/>
    </source>
</evidence>
<keyword evidence="2" id="KW-0611">Plant defense</keyword>
<dbReference type="FunFam" id="3.30.530.20:FF:000007">
    <property type="entry name" value="Major pollen allergen Bet v 1-A"/>
    <property type="match status" value="1"/>
</dbReference>
<dbReference type="GO" id="GO:0010427">
    <property type="term" value="F:abscisic acid binding"/>
    <property type="evidence" value="ECO:0000318"/>
    <property type="project" value="GO_Central"/>
</dbReference>
<dbReference type="PANTHER" id="PTHR31213">
    <property type="entry name" value="OS08G0374000 PROTEIN-RELATED"/>
    <property type="match status" value="1"/>
</dbReference>
<evidence type="ECO:0000259" key="4">
    <source>
        <dbReference type="Pfam" id="PF00407"/>
    </source>
</evidence>
<dbReference type="Pfam" id="PF00407">
    <property type="entry name" value="Bet_v_1"/>
    <property type="match status" value="1"/>
</dbReference>
<dbReference type="GO" id="GO:0009738">
    <property type="term" value="P:abscisic acid-activated signaling pathway"/>
    <property type="evidence" value="ECO:0000318"/>
    <property type="project" value="GO_Central"/>
</dbReference>
<dbReference type="InterPro" id="IPR023393">
    <property type="entry name" value="START-like_dom_sf"/>
</dbReference>
<evidence type="ECO:0000256" key="3">
    <source>
        <dbReference type="ARBA" id="ARBA00023265"/>
    </source>
</evidence>
<dbReference type="InterPro" id="IPR024949">
    <property type="entry name" value="Bet_v_I_allergen"/>
</dbReference>
<name>A0A059DC12_EUCGR</name>
<dbReference type="GO" id="GO:0004864">
    <property type="term" value="F:protein phosphatase inhibitor activity"/>
    <property type="evidence" value="ECO:0000318"/>
    <property type="project" value="GO_Central"/>
</dbReference>
<dbReference type="GO" id="GO:0006952">
    <property type="term" value="P:defense response"/>
    <property type="evidence" value="ECO:0007669"/>
    <property type="project" value="UniProtKB-KW"/>
</dbReference>
<dbReference type="InParanoid" id="A0A059DC12"/>
<dbReference type="InterPro" id="IPR050279">
    <property type="entry name" value="Plant_def-hormone_signal"/>
</dbReference>
<gene>
    <name evidence="5" type="ORF">EUGRSUZ_A00173</name>
</gene>
<proteinExistence type="inferred from homology"/>
<dbReference type="GO" id="GO:0038023">
    <property type="term" value="F:signaling receptor activity"/>
    <property type="evidence" value="ECO:0000318"/>
    <property type="project" value="GO_Central"/>
</dbReference>
<dbReference type="Gramene" id="KCW87785">
    <property type="protein sequence ID" value="KCW87785"/>
    <property type="gene ID" value="EUGRSUZ_A00173"/>
</dbReference>
<reference evidence="5" key="1">
    <citation type="submission" date="2013-07" db="EMBL/GenBank/DDBJ databases">
        <title>The genome of Eucalyptus grandis.</title>
        <authorList>
            <person name="Schmutz J."/>
            <person name="Hayes R."/>
            <person name="Myburg A."/>
            <person name="Tuskan G."/>
            <person name="Grattapaglia D."/>
            <person name="Rokhsar D.S."/>
        </authorList>
    </citation>
    <scope>NUCLEOTIDE SEQUENCE</scope>
    <source>
        <tissue evidence="5">Leaf extractions</tissue>
    </source>
</reference>
<dbReference type="AlphaFoldDB" id="A0A059DC12"/>
<dbReference type="GO" id="GO:0005634">
    <property type="term" value="C:nucleus"/>
    <property type="evidence" value="ECO:0000318"/>
    <property type="project" value="GO_Central"/>
</dbReference>
<feature type="domain" description="Bet v I/Major latex protein" evidence="4">
    <location>
        <begin position="1"/>
        <end position="121"/>
    </location>
</feature>
<organism evidence="5">
    <name type="scientific">Eucalyptus grandis</name>
    <name type="common">Flooded gum</name>
    <dbReference type="NCBI Taxonomy" id="71139"/>
    <lineage>
        <taxon>Eukaryota</taxon>
        <taxon>Viridiplantae</taxon>
        <taxon>Streptophyta</taxon>
        <taxon>Embryophyta</taxon>
        <taxon>Tracheophyta</taxon>
        <taxon>Spermatophyta</taxon>
        <taxon>Magnoliopsida</taxon>
        <taxon>eudicotyledons</taxon>
        <taxon>Gunneridae</taxon>
        <taxon>Pentapetalae</taxon>
        <taxon>rosids</taxon>
        <taxon>malvids</taxon>
        <taxon>Myrtales</taxon>
        <taxon>Myrtaceae</taxon>
        <taxon>Myrtoideae</taxon>
        <taxon>Eucalypteae</taxon>
        <taxon>Eucalyptus</taxon>
    </lineage>
</organism>
<dbReference type="CDD" id="cd07816">
    <property type="entry name" value="Bet_v1-like"/>
    <property type="match status" value="1"/>
</dbReference>
<dbReference type="PANTHER" id="PTHR31213:SF55">
    <property type="entry name" value="STRESS-INDUCED PROTEIN SAM22"/>
    <property type="match status" value="1"/>
</dbReference>